<evidence type="ECO:0000313" key="3">
    <source>
        <dbReference type="Proteomes" id="UP000319908"/>
    </source>
</evidence>
<dbReference type="RefSeq" id="WP_146408375.1">
    <property type="nucleotide sequence ID" value="NZ_SJPU01000002.1"/>
</dbReference>
<feature type="signal peptide" evidence="1">
    <location>
        <begin position="1"/>
        <end position="17"/>
    </location>
</feature>
<dbReference type="OrthoDB" id="282802at2"/>
<evidence type="ECO:0000256" key="1">
    <source>
        <dbReference type="SAM" id="SignalP"/>
    </source>
</evidence>
<keyword evidence="3" id="KW-1185">Reference proteome</keyword>
<dbReference type="AlphaFoldDB" id="A0A5C6BZH2"/>
<reference evidence="2 3" key="1">
    <citation type="journal article" date="2020" name="Antonie Van Leeuwenhoek">
        <title>Rhodopirellula heiligendammensis sp. nov., Rhodopirellula pilleata sp. nov., and Rhodopirellula solitaria sp. nov. isolated from natural or artificial marine surfaces in Northern Germany and California, USA, and emended description of the genus Rhodopirellula.</title>
        <authorList>
            <person name="Kallscheuer N."/>
            <person name="Wiegand S."/>
            <person name="Jogler M."/>
            <person name="Boedeker C."/>
            <person name="Peeters S.H."/>
            <person name="Rast P."/>
            <person name="Heuer A."/>
            <person name="Jetten M.S.M."/>
            <person name="Rohde M."/>
            <person name="Jogler C."/>
        </authorList>
    </citation>
    <scope>NUCLEOTIDE SEQUENCE [LARGE SCALE GENOMIC DNA]</scope>
    <source>
        <strain evidence="2 3">Poly21</strain>
    </source>
</reference>
<accession>A0A5C6BZH2</accession>
<evidence type="ECO:0000313" key="2">
    <source>
        <dbReference type="EMBL" id="TWU16821.1"/>
    </source>
</evidence>
<name>A0A5C6BZH2_9BACT</name>
<dbReference type="EMBL" id="SJPU01000002">
    <property type="protein sequence ID" value="TWU16821.1"/>
    <property type="molecule type" value="Genomic_DNA"/>
</dbReference>
<sequence>MIQFARTMVFASLTMLAACGTVANGNDDALQWDITLPVDGDTAEVTSNGKRAVVAIRSTRGIGRATIERRDESWPDQIVIQLHVSGLESWRVSNGTDTLHASVSSHPATPRIRSWKNDQEDVQLNTESRYWMPIKRRDSQGKQTKEIPNKQGYFEIRLPKALFEGNPPELSLHWIDFYRG</sequence>
<dbReference type="Proteomes" id="UP000319908">
    <property type="component" value="Unassembled WGS sequence"/>
</dbReference>
<feature type="chain" id="PRO_5023131480" evidence="1">
    <location>
        <begin position="18"/>
        <end position="180"/>
    </location>
</feature>
<proteinExistence type="predicted"/>
<comment type="caution">
    <text evidence="2">The sequence shown here is derived from an EMBL/GenBank/DDBJ whole genome shotgun (WGS) entry which is preliminary data.</text>
</comment>
<organism evidence="2 3">
    <name type="scientific">Allorhodopirellula heiligendammensis</name>
    <dbReference type="NCBI Taxonomy" id="2714739"/>
    <lineage>
        <taxon>Bacteria</taxon>
        <taxon>Pseudomonadati</taxon>
        <taxon>Planctomycetota</taxon>
        <taxon>Planctomycetia</taxon>
        <taxon>Pirellulales</taxon>
        <taxon>Pirellulaceae</taxon>
        <taxon>Allorhodopirellula</taxon>
    </lineage>
</organism>
<protein>
    <submittedName>
        <fullName evidence="2">Uncharacterized protein</fullName>
    </submittedName>
</protein>
<dbReference type="PROSITE" id="PS51257">
    <property type="entry name" value="PROKAR_LIPOPROTEIN"/>
    <property type="match status" value="1"/>
</dbReference>
<keyword evidence="1" id="KW-0732">Signal</keyword>
<gene>
    <name evidence="2" type="ORF">Poly21_40280</name>
</gene>